<accession>A0A2M7XB26</accession>
<dbReference type="InterPro" id="IPR036116">
    <property type="entry name" value="FN3_sf"/>
</dbReference>
<name>A0A2M7XB26_9BACT</name>
<comment type="caution">
    <text evidence="1">The sequence shown here is derived from an EMBL/GenBank/DDBJ whole genome shotgun (WGS) entry which is preliminary data.</text>
</comment>
<dbReference type="SUPFAM" id="SSF49265">
    <property type="entry name" value="Fibronectin type III"/>
    <property type="match status" value="1"/>
</dbReference>
<evidence type="ECO:0000313" key="2">
    <source>
        <dbReference type="Proteomes" id="UP000229385"/>
    </source>
</evidence>
<sequence>MKYIRIIAIVVILLVIAMAWQIRGRVNTSDRFHTEIYTEAEGTQAMNLTASGFREQEVNGELIGSSSYLRIEWTAPEKEYNHFLLTMTNHETGWSKKESGEHERFSLDIGDLEANTTYTLVLQACLDPTCERWYASDTELTATTPKRYWQLDGEAEYLYGLQEEAYQFVESDLLSDDTFGEADVIVEPTEVLDWNENSLILDKAVIYWIDGRSYERRMMIPLMPAPASSTEYISATLLNP</sequence>
<dbReference type="EMBL" id="PFWU01000050">
    <property type="protein sequence ID" value="PJA45070.1"/>
    <property type="molecule type" value="Genomic_DNA"/>
</dbReference>
<dbReference type="Proteomes" id="UP000229385">
    <property type="component" value="Unassembled WGS sequence"/>
</dbReference>
<dbReference type="InterPro" id="IPR013783">
    <property type="entry name" value="Ig-like_fold"/>
</dbReference>
<proteinExistence type="predicted"/>
<dbReference type="AlphaFoldDB" id="A0A2M7XB26"/>
<dbReference type="InterPro" id="IPR003961">
    <property type="entry name" value="FN3_dom"/>
</dbReference>
<organism evidence="1 2">
    <name type="scientific">Candidatus Uhrbacteria bacterium CG_4_9_14_3_um_filter_50_9</name>
    <dbReference type="NCBI Taxonomy" id="1975035"/>
    <lineage>
        <taxon>Bacteria</taxon>
        <taxon>Candidatus Uhriibacteriota</taxon>
    </lineage>
</organism>
<gene>
    <name evidence="1" type="ORF">CO174_05085</name>
</gene>
<evidence type="ECO:0000313" key="1">
    <source>
        <dbReference type="EMBL" id="PJA45070.1"/>
    </source>
</evidence>
<reference evidence="2" key="1">
    <citation type="submission" date="2017-09" db="EMBL/GenBank/DDBJ databases">
        <title>Depth-based differentiation of microbial function through sediment-hosted aquifers and enrichment of novel symbionts in the deep terrestrial subsurface.</title>
        <authorList>
            <person name="Probst A.J."/>
            <person name="Ladd B."/>
            <person name="Jarett J.K."/>
            <person name="Geller-Mcgrath D.E."/>
            <person name="Sieber C.M.K."/>
            <person name="Emerson J.B."/>
            <person name="Anantharaman K."/>
            <person name="Thomas B.C."/>
            <person name="Malmstrom R."/>
            <person name="Stieglmeier M."/>
            <person name="Klingl A."/>
            <person name="Woyke T."/>
            <person name="Ryan C.M."/>
            <person name="Banfield J.F."/>
        </authorList>
    </citation>
    <scope>NUCLEOTIDE SEQUENCE [LARGE SCALE GENOMIC DNA]</scope>
</reference>
<dbReference type="CDD" id="cd00063">
    <property type="entry name" value="FN3"/>
    <property type="match status" value="1"/>
</dbReference>
<protein>
    <submittedName>
        <fullName evidence="1">Uncharacterized protein</fullName>
    </submittedName>
</protein>
<dbReference type="Gene3D" id="2.60.40.10">
    <property type="entry name" value="Immunoglobulins"/>
    <property type="match status" value="1"/>
</dbReference>